<accession>A0A2M7FCH8</accession>
<name>A0A2M7FCH8_9BACT</name>
<comment type="caution">
    <text evidence="1">The sequence shown here is derived from an EMBL/GenBank/DDBJ whole genome shotgun (WGS) entry which is preliminary data.</text>
</comment>
<feature type="non-terminal residue" evidence="1">
    <location>
        <position position="67"/>
    </location>
</feature>
<reference evidence="2" key="1">
    <citation type="submission" date="2017-09" db="EMBL/GenBank/DDBJ databases">
        <title>Depth-based differentiation of microbial function through sediment-hosted aquifers and enrichment of novel symbionts in the deep terrestrial subsurface.</title>
        <authorList>
            <person name="Probst A.J."/>
            <person name="Ladd B."/>
            <person name="Jarett J.K."/>
            <person name="Geller-Mcgrath D.E."/>
            <person name="Sieber C.M.K."/>
            <person name="Emerson J.B."/>
            <person name="Anantharaman K."/>
            <person name="Thomas B.C."/>
            <person name="Malmstrom R."/>
            <person name="Stieglmeier M."/>
            <person name="Klingl A."/>
            <person name="Woyke T."/>
            <person name="Ryan C.M."/>
            <person name="Banfield J.F."/>
        </authorList>
    </citation>
    <scope>NUCLEOTIDE SEQUENCE [LARGE SCALE GENOMIC DNA]</scope>
</reference>
<evidence type="ECO:0000313" key="1">
    <source>
        <dbReference type="EMBL" id="PIV87080.1"/>
    </source>
</evidence>
<gene>
    <name evidence="1" type="ORF">COW49_01650</name>
</gene>
<dbReference type="EMBL" id="PFFD01000072">
    <property type="protein sequence ID" value="PIV87080.1"/>
    <property type="molecule type" value="Genomic_DNA"/>
</dbReference>
<protein>
    <submittedName>
        <fullName evidence="1">Uncharacterized protein</fullName>
    </submittedName>
</protein>
<organism evidence="1 2">
    <name type="scientific">Candidatus Kaiserbacteria bacterium CG17_big_fil_post_rev_8_21_14_2_50_51_7</name>
    <dbReference type="NCBI Taxonomy" id="1974613"/>
    <lineage>
        <taxon>Bacteria</taxon>
        <taxon>Candidatus Kaiseribacteriota</taxon>
    </lineage>
</organism>
<sequence length="67" mass="7207">MQKDTAAIISAAKKRYDRVCSEVGQLTGALHTLKSQLADQGFDTVEDASAHLGNELEAIKGMSEELD</sequence>
<proteinExistence type="predicted"/>
<dbReference type="AlphaFoldDB" id="A0A2M7FCH8"/>
<evidence type="ECO:0000313" key="2">
    <source>
        <dbReference type="Proteomes" id="UP000228497"/>
    </source>
</evidence>
<dbReference type="Proteomes" id="UP000228497">
    <property type="component" value="Unassembled WGS sequence"/>
</dbReference>